<feature type="transmembrane region" description="Helical" evidence="1">
    <location>
        <begin position="69"/>
        <end position="90"/>
    </location>
</feature>
<gene>
    <name evidence="2" type="ORF">FQN60_000859</name>
</gene>
<comment type="caution">
    <text evidence="2">The sequence shown here is derived from an EMBL/GenBank/DDBJ whole genome shotgun (WGS) entry which is preliminary data.</text>
</comment>
<sequence length="102" mass="11055">MIQKCSTGHVGIEDSADGSAMLRSTSLVTTVALEDTGWPAWIITVLCCAILASACTSTRADISSSGVILVYRWHYSGLTILTFFSINPSWTSNTLWDLTMSF</sequence>
<dbReference type="AlphaFoldDB" id="A0A5J5D1H4"/>
<keyword evidence="1" id="KW-0812">Transmembrane</keyword>
<protein>
    <submittedName>
        <fullName evidence="2">Uncharacterized protein</fullName>
    </submittedName>
</protein>
<feature type="transmembrane region" description="Helical" evidence="1">
    <location>
        <begin position="38"/>
        <end position="57"/>
    </location>
</feature>
<evidence type="ECO:0000313" key="3">
    <source>
        <dbReference type="Proteomes" id="UP000327493"/>
    </source>
</evidence>
<dbReference type="Proteomes" id="UP000327493">
    <property type="component" value="Chromosome 13"/>
</dbReference>
<keyword evidence="1" id="KW-0472">Membrane</keyword>
<name>A0A5J5D1H4_9PERO</name>
<keyword evidence="1" id="KW-1133">Transmembrane helix</keyword>
<dbReference type="EMBL" id="VOFY01000013">
    <property type="protein sequence ID" value="KAA8587023.1"/>
    <property type="molecule type" value="Genomic_DNA"/>
</dbReference>
<organism evidence="2 3">
    <name type="scientific">Etheostoma spectabile</name>
    <name type="common">orangethroat darter</name>
    <dbReference type="NCBI Taxonomy" id="54343"/>
    <lineage>
        <taxon>Eukaryota</taxon>
        <taxon>Metazoa</taxon>
        <taxon>Chordata</taxon>
        <taxon>Craniata</taxon>
        <taxon>Vertebrata</taxon>
        <taxon>Euteleostomi</taxon>
        <taxon>Actinopterygii</taxon>
        <taxon>Neopterygii</taxon>
        <taxon>Teleostei</taxon>
        <taxon>Neoteleostei</taxon>
        <taxon>Acanthomorphata</taxon>
        <taxon>Eupercaria</taxon>
        <taxon>Perciformes</taxon>
        <taxon>Percoidei</taxon>
        <taxon>Percidae</taxon>
        <taxon>Etheostomatinae</taxon>
        <taxon>Etheostoma</taxon>
    </lineage>
</organism>
<reference evidence="2 3" key="1">
    <citation type="submission" date="2019-08" db="EMBL/GenBank/DDBJ databases">
        <title>A chromosome-level genome assembly, high-density linkage maps, and genome scans reveal the genomic architecture of hybrid incompatibilities underlying speciation via character displacement in darters (Percidae: Etheostominae).</title>
        <authorList>
            <person name="Moran R.L."/>
            <person name="Catchen J.M."/>
            <person name="Fuller R.C."/>
        </authorList>
    </citation>
    <scope>NUCLEOTIDE SEQUENCE [LARGE SCALE GENOMIC DNA]</scope>
    <source>
        <strain evidence="2">EspeVRDwgs_2016</strain>
        <tissue evidence="2">Muscle</tissue>
    </source>
</reference>
<evidence type="ECO:0000313" key="2">
    <source>
        <dbReference type="EMBL" id="KAA8587023.1"/>
    </source>
</evidence>
<keyword evidence="3" id="KW-1185">Reference proteome</keyword>
<accession>A0A5J5D1H4</accession>
<proteinExistence type="predicted"/>
<evidence type="ECO:0000256" key="1">
    <source>
        <dbReference type="SAM" id="Phobius"/>
    </source>
</evidence>